<proteinExistence type="predicted"/>
<dbReference type="GO" id="GO:0051607">
    <property type="term" value="P:defense response to virus"/>
    <property type="evidence" value="ECO:0007669"/>
    <property type="project" value="UniProtKB-KW"/>
</dbReference>
<protein>
    <recommendedName>
        <fullName evidence="9">Pycsar effector protein domain-containing protein</fullName>
    </recommendedName>
</protein>
<evidence type="ECO:0000256" key="1">
    <source>
        <dbReference type="ARBA" id="ARBA00004236"/>
    </source>
</evidence>
<accession>A0A423DGR1</accession>
<evidence type="ECO:0000256" key="7">
    <source>
        <dbReference type="ARBA" id="ARBA00023136"/>
    </source>
</evidence>
<comment type="subcellular location">
    <subcellularLocation>
        <location evidence="1">Cell membrane</location>
    </subcellularLocation>
</comment>
<dbReference type="GO" id="GO:0000166">
    <property type="term" value="F:nucleotide binding"/>
    <property type="evidence" value="ECO:0007669"/>
    <property type="project" value="UniProtKB-KW"/>
</dbReference>
<sequence>MSSTVEFKIEDKIKTQLEILKRLDTYVISTNVKCTIAISYCAAVVGWILSSIEKLISSIPAGTVFIIASACLIIGVGMTFICLAKALKIIFPVTFSSPTNLKGKSNIFYGDVASISAIQYLKNFNALDYGALSDDLSEQIHTVSCIAKNKFDSLKSLTILIVIGNILPLSIFSLIKISAHLAGVQP</sequence>
<keyword evidence="11" id="KW-1185">Reference proteome</keyword>
<evidence type="ECO:0000256" key="2">
    <source>
        <dbReference type="ARBA" id="ARBA00022475"/>
    </source>
</evidence>
<dbReference type="Proteomes" id="UP000285286">
    <property type="component" value="Unassembled WGS sequence"/>
</dbReference>
<comment type="caution">
    <text evidence="10">The sequence shown here is derived from an EMBL/GenBank/DDBJ whole genome shotgun (WGS) entry which is preliminary data.</text>
</comment>
<keyword evidence="4" id="KW-0547">Nucleotide-binding</keyword>
<evidence type="ECO:0000256" key="8">
    <source>
        <dbReference type="SAM" id="Phobius"/>
    </source>
</evidence>
<dbReference type="RefSeq" id="WP_123566742.1">
    <property type="nucleotide sequence ID" value="NZ_MOAM01000024.1"/>
</dbReference>
<dbReference type="EMBL" id="MOAM01000024">
    <property type="protein sequence ID" value="ROL70729.1"/>
    <property type="molecule type" value="Genomic_DNA"/>
</dbReference>
<evidence type="ECO:0000259" key="9">
    <source>
        <dbReference type="Pfam" id="PF18967"/>
    </source>
</evidence>
<dbReference type="AlphaFoldDB" id="A0A423DGR1"/>
<gene>
    <name evidence="10" type="ORF">BHU25_16860</name>
</gene>
<feature type="transmembrane region" description="Helical" evidence="8">
    <location>
        <begin position="26"/>
        <end position="49"/>
    </location>
</feature>
<organism evidence="10 11">
    <name type="scientific">Pseudomonas vranovensis</name>
    <dbReference type="NCBI Taxonomy" id="321661"/>
    <lineage>
        <taxon>Bacteria</taxon>
        <taxon>Pseudomonadati</taxon>
        <taxon>Pseudomonadota</taxon>
        <taxon>Gammaproteobacteria</taxon>
        <taxon>Pseudomonadales</taxon>
        <taxon>Pseudomonadaceae</taxon>
        <taxon>Pseudomonas</taxon>
    </lineage>
</organism>
<evidence type="ECO:0000313" key="11">
    <source>
        <dbReference type="Proteomes" id="UP000285286"/>
    </source>
</evidence>
<feature type="transmembrane region" description="Helical" evidence="8">
    <location>
        <begin position="61"/>
        <end position="83"/>
    </location>
</feature>
<evidence type="ECO:0000256" key="3">
    <source>
        <dbReference type="ARBA" id="ARBA00022692"/>
    </source>
</evidence>
<reference evidence="10 11" key="1">
    <citation type="submission" date="2016-10" db="EMBL/GenBank/DDBJ databases">
        <title>Comparative genome analysis of multiple Pseudomonas spp. focuses on biocontrol and plant growth promoting traits.</title>
        <authorList>
            <person name="Tao X.-Y."/>
            <person name="Taylor C.G."/>
        </authorList>
    </citation>
    <scope>NUCLEOTIDE SEQUENCE [LARGE SCALE GENOMIC DNA]</scope>
    <source>
        <strain evidence="10 11">15D11</strain>
    </source>
</reference>
<keyword evidence="6" id="KW-0051">Antiviral defense</keyword>
<feature type="transmembrane region" description="Helical" evidence="8">
    <location>
        <begin position="157"/>
        <end position="179"/>
    </location>
</feature>
<feature type="domain" description="Pycsar effector protein" evidence="9">
    <location>
        <begin position="17"/>
        <end position="174"/>
    </location>
</feature>
<dbReference type="InterPro" id="IPR043760">
    <property type="entry name" value="PycTM_dom"/>
</dbReference>
<keyword evidence="3 8" id="KW-0812">Transmembrane</keyword>
<dbReference type="GO" id="GO:0005886">
    <property type="term" value="C:plasma membrane"/>
    <property type="evidence" value="ECO:0007669"/>
    <property type="project" value="UniProtKB-SubCell"/>
</dbReference>
<dbReference type="Pfam" id="PF18967">
    <property type="entry name" value="PycTM"/>
    <property type="match status" value="1"/>
</dbReference>
<keyword evidence="5 8" id="KW-1133">Transmembrane helix</keyword>
<evidence type="ECO:0000313" key="10">
    <source>
        <dbReference type="EMBL" id="ROL70729.1"/>
    </source>
</evidence>
<evidence type="ECO:0000256" key="5">
    <source>
        <dbReference type="ARBA" id="ARBA00022989"/>
    </source>
</evidence>
<keyword evidence="7 8" id="KW-0472">Membrane</keyword>
<evidence type="ECO:0000256" key="4">
    <source>
        <dbReference type="ARBA" id="ARBA00022741"/>
    </source>
</evidence>
<name>A0A423DGR1_9PSED</name>
<keyword evidence="2" id="KW-1003">Cell membrane</keyword>
<evidence type="ECO:0000256" key="6">
    <source>
        <dbReference type="ARBA" id="ARBA00023118"/>
    </source>
</evidence>